<dbReference type="Pfam" id="PF02581">
    <property type="entry name" value="TMP-TENI"/>
    <property type="match status" value="1"/>
</dbReference>
<feature type="domain" description="Thiamine phosphate synthase/TenI" evidence="13">
    <location>
        <begin position="153"/>
        <end position="331"/>
    </location>
</feature>
<dbReference type="OrthoDB" id="9812206at2"/>
<dbReference type="FunFam" id="3.20.20.70:FF:000096">
    <property type="entry name" value="Thiamine-phosphate synthase"/>
    <property type="match status" value="1"/>
</dbReference>
<dbReference type="CDD" id="cd00564">
    <property type="entry name" value="TMP_TenI"/>
    <property type="match status" value="1"/>
</dbReference>
<evidence type="ECO:0000256" key="6">
    <source>
        <dbReference type="ARBA" id="ARBA00022977"/>
    </source>
</evidence>
<dbReference type="GO" id="GO:0004789">
    <property type="term" value="F:thiamine-phosphate diphosphorylase activity"/>
    <property type="evidence" value="ECO:0007669"/>
    <property type="project" value="UniProtKB-UniRule"/>
</dbReference>
<keyword evidence="4 10" id="KW-0479">Metal-binding</keyword>
<comment type="function">
    <text evidence="1 10">Condenses 4-methyl-5-(beta-hydroxyethyl)thiazole monophosphate (THZ-P) and 2-methyl-4-amino-5-hydroxymethyl pyrimidine pyrophosphate (HMP-PP) to form thiamine monophosphate (TMP).</text>
</comment>
<dbReference type="GO" id="GO:0005737">
    <property type="term" value="C:cytoplasm"/>
    <property type="evidence" value="ECO:0007669"/>
    <property type="project" value="TreeGrafter"/>
</dbReference>
<comment type="caution">
    <text evidence="10">Lacks conserved residue(s) required for the propagation of feature annotation.</text>
</comment>
<dbReference type="PANTHER" id="PTHR20857:SF15">
    <property type="entry name" value="THIAMINE-PHOSPHATE SYNTHASE"/>
    <property type="match status" value="1"/>
</dbReference>
<proteinExistence type="inferred from homology"/>
<dbReference type="InterPro" id="IPR036206">
    <property type="entry name" value="ThiamineP_synth_sf"/>
</dbReference>
<sequence length="355" mass="38260">MNKNSEQAVLRILDASANRVGEGLRTVEEWARFALDGEALSAELKAIRHQVSTALAVLPRTSLLAARDTLGDVGTKISQDTERVRDSASGVVAAGISRTGQSLRVIEEYLKTINADAAATIEQARYRFYTASANLELLIAAQDRQSRMQDARLYALIDAGTNEAEFQATVTTLCESGVDVLQLRDSSSDDRTLIARARIGTEIARKCSVLFIMNDRADLALAADCDGVHVGQEELPGPVARKIVGHDRIVGISTHSIDQAIQAVADGADYIGCGPVFPSRTKSFDEFAGLEYVREVSAQIQIPSFAIGGINESNLDQVIKSGCCRIALTAALRDCEDVTATATRFKKKLMSANLK</sequence>
<protein>
    <recommendedName>
        <fullName evidence="10">Thiamine-phosphate synthase</fullName>
        <shortName evidence="10">TP synthase</shortName>
        <shortName evidence="10">TPS</shortName>
        <ecNumber evidence="10">2.5.1.3</ecNumber>
    </recommendedName>
    <alternativeName>
        <fullName evidence="10">Thiamine-phosphate pyrophosphorylase</fullName>
        <shortName evidence="10">TMP pyrophosphorylase</shortName>
        <shortName evidence="10">TMP-PPase</shortName>
    </alternativeName>
</protein>
<feature type="binding site" evidence="10">
    <location>
        <position position="234"/>
    </location>
    <ligand>
        <name>Mg(2+)</name>
        <dbReference type="ChEBI" id="CHEBI:18420"/>
    </ligand>
</feature>
<dbReference type="UniPathway" id="UPA00060">
    <property type="reaction ID" value="UER00141"/>
</dbReference>
<feature type="binding site" evidence="10">
    <location>
        <position position="253"/>
    </location>
    <ligand>
        <name>4-amino-2-methyl-5-(diphosphooxymethyl)pyrimidine</name>
        <dbReference type="ChEBI" id="CHEBI:57841"/>
    </ligand>
</feature>
<comment type="caution">
    <text evidence="15">The sequence shown here is derived from an EMBL/GenBank/DDBJ whole genome shotgun (WGS) entry which is preliminary data.</text>
</comment>
<keyword evidence="6 10" id="KW-0784">Thiamine biosynthesis</keyword>
<keyword evidence="16" id="KW-1185">Reference proteome</keyword>
<dbReference type="SUPFAM" id="SSF51391">
    <property type="entry name" value="Thiamin phosphate synthase"/>
    <property type="match status" value="1"/>
</dbReference>
<comment type="similarity">
    <text evidence="10 11">Belongs to the thiamine-phosphate synthase family.</text>
</comment>
<evidence type="ECO:0000256" key="12">
    <source>
        <dbReference type="RuleBase" id="RU004253"/>
    </source>
</evidence>
<feature type="binding site" evidence="10">
    <location>
        <position position="309"/>
    </location>
    <ligand>
        <name>2-[(2R,5Z)-2-carboxy-4-methylthiazol-5(2H)-ylidene]ethyl phosphate</name>
        <dbReference type="ChEBI" id="CHEBI:62899"/>
    </ligand>
</feature>
<evidence type="ECO:0000313" key="16">
    <source>
        <dbReference type="Proteomes" id="UP000322699"/>
    </source>
</evidence>
<feature type="binding site" evidence="10">
    <location>
        <begin position="279"/>
        <end position="281"/>
    </location>
    <ligand>
        <name>2-[(2R,5Z)-2-carboxy-4-methylthiazol-5(2H)-ylidene]ethyl phosphate</name>
        <dbReference type="ChEBI" id="CHEBI:62899"/>
    </ligand>
</feature>
<evidence type="ECO:0000256" key="10">
    <source>
        <dbReference type="HAMAP-Rule" id="MF_00097"/>
    </source>
</evidence>
<dbReference type="RefSeq" id="WP_068264125.1">
    <property type="nucleotide sequence ID" value="NZ_LWSK01000055.1"/>
</dbReference>
<evidence type="ECO:0000256" key="5">
    <source>
        <dbReference type="ARBA" id="ARBA00022842"/>
    </source>
</evidence>
<organism evidence="15 16">
    <name type="scientific">Rubripirellula obstinata</name>
    <dbReference type="NCBI Taxonomy" id="406547"/>
    <lineage>
        <taxon>Bacteria</taxon>
        <taxon>Pseudomonadati</taxon>
        <taxon>Planctomycetota</taxon>
        <taxon>Planctomycetia</taxon>
        <taxon>Pirellulales</taxon>
        <taxon>Pirellulaceae</taxon>
        <taxon>Rubripirellula</taxon>
    </lineage>
</organism>
<feature type="binding site" evidence="10">
    <location>
        <position position="214"/>
    </location>
    <ligand>
        <name>4-amino-2-methyl-5-(diphosphooxymethyl)pyrimidine</name>
        <dbReference type="ChEBI" id="CHEBI:57841"/>
    </ligand>
</feature>
<evidence type="ECO:0000256" key="2">
    <source>
        <dbReference type="ARBA" id="ARBA00005165"/>
    </source>
</evidence>
<dbReference type="EMBL" id="VRLW01000001">
    <property type="protein sequence ID" value="KAA1261015.1"/>
    <property type="molecule type" value="Genomic_DNA"/>
</dbReference>
<evidence type="ECO:0000256" key="1">
    <source>
        <dbReference type="ARBA" id="ARBA00003814"/>
    </source>
</evidence>
<dbReference type="NCBIfam" id="NF002727">
    <property type="entry name" value="PRK02615.1"/>
    <property type="match status" value="1"/>
</dbReference>
<keyword evidence="3 10" id="KW-0808">Transferase</keyword>
<dbReference type="NCBIfam" id="TIGR00693">
    <property type="entry name" value="thiE"/>
    <property type="match status" value="1"/>
</dbReference>
<dbReference type="PANTHER" id="PTHR20857">
    <property type="entry name" value="THIAMINE-PHOSPHATE PYROPHOSPHORYLASE"/>
    <property type="match status" value="1"/>
</dbReference>
<comment type="pathway">
    <text evidence="2 10 12">Cofactor biosynthesis; thiamine diphosphate biosynthesis; thiamine phosphate from 4-amino-2-methyl-5-diphosphomethylpyrimidine and 4-methyl-5-(2-phosphoethyl)-thiazole: step 1/1.</text>
</comment>
<dbReference type="InterPro" id="IPR034291">
    <property type="entry name" value="TMP_synthase"/>
</dbReference>
<dbReference type="InterPro" id="IPR013785">
    <property type="entry name" value="Aldolase_TIM"/>
</dbReference>
<evidence type="ECO:0000256" key="4">
    <source>
        <dbReference type="ARBA" id="ARBA00022723"/>
    </source>
</evidence>
<evidence type="ECO:0000256" key="8">
    <source>
        <dbReference type="ARBA" id="ARBA00047851"/>
    </source>
</evidence>
<comment type="catalytic activity">
    <reaction evidence="8 10 11">
        <text>2-(2-carboxy-4-methylthiazol-5-yl)ethyl phosphate + 4-amino-2-methyl-5-(diphosphooxymethyl)pyrimidine + 2 H(+) = thiamine phosphate + CO2 + diphosphate</text>
        <dbReference type="Rhea" id="RHEA:47848"/>
        <dbReference type="ChEBI" id="CHEBI:15378"/>
        <dbReference type="ChEBI" id="CHEBI:16526"/>
        <dbReference type="ChEBI" id="CHEBI:33019"/>
        <dbReference type="ChEBI" id="CHEBI:37575"/>
        <dbReference type="ChEBI" id="CHEBI:57841"/>
        <dbReference type="ChEBI" id="CHEBI:62890"/>
        <dbReference type="EC" id="2.5.1.3"/>
    </reaction>
</comment>
<name>A0A5B1CM86_9BACT</name>
<comment type="cofactor">
    <cofactor evidence="10">
        <name>Mg(2+)</name>
        <dbReference type="ChEBI" id="CHEBI:18420"/>
    </cofactor>
    <text evidence="10">Binds 1 Mg(2+) ion per subunit.</text>
</comment>
<feature type="binding site" evidence="10">
    <location>
        <position position="282"/>
    </location>
    <ligand>
        <name>4-amino-2-methyl-5-(diphosphooxymethyl)pyrimidine</name>
        <dbReference type="ChEBI" id="CHEBI:57841"/>
    </ligand>
</feature>
<dbReference type="EC" id="2.5.1.3" evidence="10"/>
<gene>
    <name evidence="10 15" type="primary">thiE</name>
    <name evidence="15" type="ORF">LF1_35580</name>
</gene>
<dbReference type="Pfam" id="PF17792">
    <property type="entry name" value="ThiD2"/>
    <property type="match status" value="1"/>
</dbReference>
<accession>A0A5B1CM86</accession>
<feature type="binding site" evidence="10">
    <location>
        <position position="215"/>
    </location>
    <ligand>
        <name>Mg(2+)</name>
        <dbReference type="ChEBI" id="CHEBI:18420"/>
    </ligand>
</feature>
<evidence type="ECO:0000256" key="9">
    <source>
        <dbReference type="ARBA" id="ARBA00047883"/>
    </source>
</evidence>
<evidence type="ECO:0000256" key="3">
    <source>
        <dbReference type="ARBA" id="ARBA00022679"/>
    </source>
</evidence>
<feature type="domain" description="ThiD2" evidence="14">
    <location>
        <begin position="11"/>
        <end position="132"/>
    </location>
</feature>
<dbReference type="InterPro" id="IPR041397">
    <property type="entry name" value="ThiD2"/>
</dbReference>
<evidence type="ECO:0000259" key="13">
    <source>
        <dbReference type="Pfam" id="PF02581"/>
    </source>
</evidence>
<dbReference type="AlphaFoldDB" id="A0A5B1CM86"/>
<evidence type="ECO:0000256" key="7">
    <source>
        <dbReference type="ARBA" id="ARBA00047334"/>
    </source>
</evidence>
<dbReference type="GO" id="GO:0009229">
    <property type="term" value="P:thiamine diphosphate biosynthetic process"/>
    <property type="evidence" value="ECO:0007669"/>
    <property type="project" value="UniProtKB-UniRule"/>
</dbReference>
<dbReference type="InterPro" id="IPR022998">
    <property type="entry name" value="ThiamineP_synth_TenI"/>
</dbReference>
<dbReference type="GO" id="GO:0000287">
    <property type="term" value="F:magnesium ion binding"/>
    <property type="evidence" value="ECO:0007669"/>
    <property type="project" value="UniProtKB-UniRule"/>
</dbReference>
<dbReference type="GO" id="GO:0009228">
    <property type="term" value="P:thiamine biosynthetic process"/>
    <property type="evidence" value="ECO:0007669"/>
    <property type="project" value="UniProtKB-KW"/>
</dbReference>
<reference evidence="15 16" key="1">
    <citation type="submission" date="2019-08" db="EMBL/GenBank/DDBJ databases">
        <title>Deep-cultivation of Planctomycetes and their phenomic and genomic characterization uncovers novel biology.</title>
        <authorList>
            <person name="Wiegand S."/>
            <person name="Jogler M."/>
            <person name="Boedeker C."/>
            <person name="Pinto D."/>
            <person name="Vollmers J."/>
            <person name="Rivas-Marin E."/>
            <person name="Kohn T."/>
            <person name="Peeters S.H."/>
            <person name="Heuer A."/>
            <person name="Rast P."/>
            <person name="Oberbeckmann S."/>
            <person name="Bunk B."/>
            <person name="Jeske O."/>
            <person name="Meyerdierks A."/>
            <person name="Storesund J.E."/>
            <person name="Kallscheuer N."/>
            <person name="Luecker S."/>
            <person name="Lage O.M."/>
            <person name="Pohl T."/>
            <person name="Merkel B.J."/>
            <person name="Hornburger P."/>
            <person name="Mueller R.-W."/>
            <person name="Bruemmer F."/>
            <person name="Labrenz M."/>
            <person name="Spormann A.M."/>
            <person name="Op Den Camp H."/>
            <person name="Overmann J."/>
            <person name="Amann R."/>
            <person name="Jetten M.S.M."/>
            <person name="Mascher T."/>
            <person name="Medema M.H."/>
            <person name="Devos D.P."/>
            <person name="Kaster A.-K."/>
            <person name="Ovreas L."/>
            <person name="Rohde M."/>
            <person name="Galperin M.Y."/>
            <person name="Jogler C."/>
        </authorList>
    </citation>
    <scope>NUCLEOTIDE SEQUENCE [LARGE SCALE GENOMIC DNA]</scope>
    <source>
        <strain evidence="15 16">LF1</strain>
    </source>
</reference>
<dbReference type="InterPro" id="IPR016229">
    <property type="entry name" value="TMP_synthase_cyanobac_bac"/>
</dbReference>
<keyword evidence="5 10" id="KW-0460">Magnesium</keyword>
<dbReference type="HAMAP" id="MF_00097">
    <property type="entry name" value="TMP_synthase"/>
    <property type="match status" value="1"/>
</dbReference>
<evidence type="ECO:0000259" key="14">
    <source>
        <dbReference type="Pfam" id="PF17792"/>
    </source>
</evidence>
<dbReference type="Proteomes" id="UP000322699">
    <property type="component" value="Unassembled WGS sequence"/>
</dbReference>
<comment type="catalytic activity">
    <reaction evidence="7 10 11">
        <text>4-methyl-5-(2-phosphooxyethyl)-thiazole + 4-amino-2-methyl-5-(diphosphooxymethyl)pyrimidine + H(+) = thiamine phosphate + diphosphate</text>
        <dbReference type="Rhea" id="RHEA:22328"/>
        <dbReference type="ChEBI" id="CHEBI:15378"/>
        <dbReference type="ChEBI" id="CHEBI:33019"/>
        <dbReference type="ChEBI" id="CHEBI:37575"/>
        <dbReference type="ChEBI" id="CHEBI:57841"/>
        <dbReference type="ChEBI" id="CHEBI:58296"/>
        <dbReference type="EC" id="2.5.1.3"/>
    </reaction>
</comment>
<evidence type="ECO:0000256" key="11">
    <source>
        <dbReference type="RuleBase" id="RU003826"/>
    </source>
</evidence>
<comment type="catalytic activity">
    <reaction evidence="9 10 11">
        <text>2-[(2R,5Z)-2-carboxy-4-methylthiazol-5(2H)-ylidene]ethyl phosphate + 4-amino-2-methyl-5-(diphosphooxymethyl)pyrimidine + 2 H(+) = thiamine phosphate + CO2 + diphosphate</text>
        <dbReference type="Rhea" id="RHEA:47844"/>
        <dbReference type="ChEBI" id="CHEBI:15378"/>
        <dbReference type="ChEBI" id="CHEBI:16526"/>
        <dbReference type="ChEBI" id="CHEBI:33019"/>
        <dbReference type="ChEBI" id="CHEBI:37575"/>
        <dbReference type="ChEBI" id="CHEBI:57841"/>
        <dbReference type="ChEBI" id="CHEBI:62899"/>
        <dbReference type="EC" id="2.5.1.3"/>
    </reaction>
</comment>
<evidence type="ECO:0000313" key="15">
    <source>
        <dbReference type="EMBL" id="KAA1261015.1"/>
    </source>
</evidence>
<dbReference type="Gene3D" id="3.20.20.70">
    <property type="entry name" value="Aldolase class I"/>
    <property type="match status" value="1"/>
</dbReference>
<dbReference type="PIRSF" id="PIRSF000512">
    <property type="entry name" value="TMP_PPase_Cyanobac_prd"/>
    <property type="match status" value="1"/>
</dbReference>